<evidence type="ECO:0000313" key="1">
    <source>
        <dbReference type="EMBL" id="QXN90079.1"/>
    </source>
</evidence>
<protein>
    <submittedName>
        <fullName evidence="1">Uncharacterized protein</fullName>
    </submittedName>
</protein>
<proteinExistence type="predicted"/>
<dbReference type="EMBL" id="CP078145">
    <property type="protein sequence ID" value="QXN90079.1"/>
    <property type="molecule type" value="Genomic_DNA"/>
</dbReference>
<organism evidence="1 2">
    <name type="scientific">Nocardia iowensis</name>
    <dbReference type="NCBI Taxonomy" id="204891"/>
    <lineage>
        <taxon>Bacteria</taxon>
        <taxon>Bacillati</taxon>
        <taxon>Actinomycetota</taxon>
        <taxon>Actinomycetes</taxon>
        <taxon>Mycobacteriales</taxon>
        <taxon>Nocardiaceae</taxon>
        <taxon>Nocardia</taxon>
    </lineage>
</organism>
<keyword evidence="2" id="KW-1185">Reference proteome</keyword>
<evidence type="ECO:0000313" key="2">
    <source>
        <dbReference type="Proteomes" id="UP000694257"/>
    </source>
</evidence>
<sequence>MANLHGDSEVAGVAAVAGTHKADGAGVFGTSVAASGVVGEGRGDIFLAGADYAGRGFVRVLVSPR</sequence>
<name>A0ABX8RMD4_NOCIO</name>
<reference evidence="1 2" key="1">
    <citation type="submission" date="2021-07" db="EMBL/GenBank/DDBJ databases">
        <title>Whole Genome Sequence of Nocardia Iowensis.</title>
        <authorList>
            <person name="Lamm A."/>
            <person name="Collins-Fairclough A.M."/>
            <person name="Bunk B."/>
            <person name="Sproer C."/>
        </authorList>
    </citation>
    <scope>NUCLEOTIDE SEQUENCE [LARGE SCALE GENOMIC DNA]</scope>
    <source>
        <strain evidence="1 2">NRRL 5646</strain>
    </source>
</reference>
<dbReference type="RefSeq" id="WP_218470951.1">
    <property type="nucleotide sequence ID" value="NZ_BAABJN010000006.1"/>
</dbReference>
<accession>A0ABX8RMD4</accession>
<dbReference type="Proteomes" id="UP000694257">
    <property type="component" value="Chromosome"/>
</dbReference>
<gene>
    <name evidence="1" type="ORF">KV110_32330</name>
</gene>